<protein>
    <submittedName>
        <fullName evidence="5">Helix-turn-helix domain-containing protein</fullName>
    </submittedName>
</protein>
<evidence type="ECO:0000313" key="5">
    <source>
        <dbReference type="EMBL" id="MBB2181408.1"/>
    </source>
</evidence>
<sequence>MDYSFFVWSTASFIETRLKEKIEYSALEKTVGFSYRHIRETFKECTGITLSRYILLRKIANSAFDIVHTPKSLTEIAGEYMFDSYDTFTRAYKRHISLNPSEFRNPNCKLKVGRRRILTGFYAPMIMQKEEFARRREEWLVNTSGSTPQIMENDKSMKNVEKSNDSCILYGVPKVAYTFEECTPFCVAMKSCLNYMGQQIDYAYIMATTGAAFRLRWNINEWDGGNVDIMNIYENPYEAFQRAFQAAGRRYQLLKREDSSKEEFIQFIKKEIDDGRPVIAFGIIGPPEACLITGYRDGGNTLLGWNCFQENQEYAGNVKLDESGYFITSTWWENECTVALISVGEEQEKLGSSRDILENAIDILTKERITFRDQEKITAEYAGGQKAYEAWASSVGNDKEFPEQAVLPILFERLMCQNDAQVMICEGRSYAACYFDRLAGEHGAVADKCKKVAEYFRKVAECGFKMNDAKGGFMQDEAAARKFAEPQSRKTTVSLILKAKEYEEKACGLIKEILSEL</sequence>
<dbReference type="Proteomes" id="UP000574276">
    <property type="component" value="Unassembled WGS sequence"/>
</dbReference>
<gene>
    <name evidence="5" type="ORF">H0486_00670</name>
</gene>
<comment type="caution">
    <text evidence="5">The sequence shown here is derived from an EMBL/GenBank/DDBJ whole genome shotgun (WGS) entry which is preliminary data.</text>
</comment>
<keyword evidence="1" id="KW-0805">Transcription regulation</keyword>
<evidence type="ECO:0000256" key="1">
    <source>
        <dbReference type="ARBA" id="ARBA00023015"/>
    </source>
</evidence>
<dbReference type="AlphaFoldDB" id="A0A839JW07"/>
<dbReference type="InterPro" id="IPR050959">
    <property type="entry name" value="MarA-like"/>
</dbReference>
<dbReference type="PANTHER" id="PTHR47504:SF5">
    <property type="entry name" value="RIGHT ORIGIN-BINDING PROTEIN"/>
    <property type="match status" value="1"/>
</dbReference>
<organism evidence="5 6">
    <name type="scientific">Variimorphobacter saccharofermentans</name>
    <dbReference type="NCBI Taxonomy" id="2755051"/>
    <lineage>
        <taxon>Bacteria</taxon>
        <taxon>Bacillati</taxon>
        <taxon>Bacillota</taxon>
        <taxon>Clostridia</taxon>
        <taxon>Lachnospirales</taxon>
        <taxon>Lachnospiraceae</taxon>
        <taxon>Variimorphobacter</taxon>
    </lineage>
</organism>
<evidence type="ECO:0000256" key="2">
    <source>
        <dbReference type="ARBA" id="ARBA00023125"/>
    </source>
</evidence>
<dbReference type="PANTHER" id="PTHR47504">
    <property type="entry name" value="RIGHT ORIGIN-BINDING PROTEIN"/>
    <property type="match status" value="1"/>
</dbReference>
<dbReference type="PROSITE" id="PS01124">
    <property type="entry name" value="HTH_ARAC_FAMILY_2"/>
    <property type="match status" value="1"/>
</dbReference>
<dbReference type="InterPro" id="IPR018060">
    <property type="entry name" value="HTH_AraC"/>
</dbReference>
<dbReference type="SUPFAM" id="SSF46689">
    <property type="entry name" value="Homeodomain-like"/>
    <property type="match status" value="1"/>
</dbReference>
<keyword evidence="3" id="KW-0804">Transcription</keyword>
<feature type="domain" description="HTH araC/xylS-type" evidence="4">
    <location>
        <begin position="8"/>
        <end position="106"/>
    </location>
</feature>
<evidence type="ECO:0000259" key="4">
    <source>
        <dbReference type="PROSITE" id="PS01124"/>
    </source>
</evidence>
<name>A0A839JW07_9FIRM</name>
<dbReference type="SMART" id="SM00342">
    <property type="entry name" value="HTH_ARAC"/>
    <property type="match status" value="1"/>
</dbReference>
<dbReference type="Pfam" id="PF12833">
    <property type="entry name" value="HTH_18"/>
    <property type="match status" value="1"/>
</dbReference>
<keyword evidence="2" id="KW-0238">DNA-binding</keyword>
<proteinExistence type="predicted"/>
<dbReference type="Gene3D" id="1.10.10.60">
    <property type="entry name" value="Homeodomain-like"/>
    <property type="match status" value="2"/>
</dbReference>
<dbReference type="InterPro" id="IPR009057">
    <property type="entry name" value="Homeodomain-like_sf"/>
</dbReference>
<dbReference type="GO" id="GO:0043565">
    <property type="term" value="F:sequence-specific DNA binding"/>
    <property type="evidence" value="ECO:0007669"/>
    <property type="project" value="InterPro"/>
</dbReference>
<dbReference type="RefSeq" id="WP_228351186.1">
    <property type="nucleotide sequence ID" value="NZ_JACEGA010000001.1"/>
</dbReference>
<dbReference type="GO" id="GO:0003700">
    <property type="term" value="F:DNA-binding transcription factor activity"/>
    <property type="evidence" value="ECO:0007669"/>
    <property type="project" value="InterPro"/>
</dbReference>
<accession>A0A839JW07</accession>
<keyword evidence="6" id="KW-1185">Reference proteome</keyword>
<dbReference type="EMBL" id="JACEGA010000001">
    <property type="protein sequence ID" value="MBB2181408.1"/>
    <property type="molecule type" value="Genomic_DNA"/>
</dbReference>
<evidence type="ECO:0000313" key="6">
    <source>
        <dbReference type="Proteomes" id="UP000574276"/>
    </source>
</evidence>
<evidence type="ECO:0000256" key="3">
    <source>
        <dbReference type="ARBA" id="ARBA00023163"/>
    </source>
</evidence>
<reference evidence="5 6" key="1">
    <citation type="submission" date="2020-07" db="EMBL/GenBank/DDBJ databases">
        <title>Characterization and genome sequencing of isolate MD1, a novel member within the family Lachnospiraceae.</title>
        <authorList>
            <person name="Rettenmaier R."/>
            <person name="Di Bello L."/>
            <person name="Zinser C."/>
            <person name="Scheitz K."/>
            <person name="Liebl W."/>
            <person name="Zverlov V."/>
        </authorList>
    </citation>
    <scope>NUCLEOTIDE SEQUENCE [LARGE SCALE GENOMIC DNA]</scope>
    <source>
        <strain evidence="5 6">MD1</strain>
    </source>
</reference>